<proteinExistence type="predicted"/>
<evidence type="ECO:0000256" key="3">
    <source>
        <dbReference type="ARBA" id="ARBA00022989"/>
    </source>
</evidence>
<feature type="transmembrane region" description="Helical" evidence="5">
    <location>
        <begin position="204"/>
        <end position="223"/>
    </location>
</feature>
<feature type="transmembrane region" description="Helical" evidence="5">
    <location>
        <begin position="46"/>
        <end position="71"/>
    </location>
</feature>
<feature type="transmembrane region" description="Helical" evidence="5">
    <location>
        <begin position="443"/>
        <end position="466"/>
    </location>
</feature>
<gene>
    <name evidence="7" type="ORF">A1O9_11817</name>
</gene>
<feature type="transmembrane region" description="Helical" evidence="5">
    <location>
        <begin position="314"/>
        <end position="336"/>
    </location>
</feature>
<accession>A0A072P9E1</accession>
<dbReference type="GeneID" id="25286713"/>
<dbReference type="OrthoDB" id="2587356at2759"/>
<name>A0A072P9E1_9EURO</name>
<keyword evidence="4 5" id="KW-0472">Membrane</keyword>
<dbReference type="HOGENOM" id="CLU_000960_25_1_1"/>
<feature type="transmembrane region" description="Helical" evidence="5">
    <location>
        <begin position="138"/>
        <end position="158"/>
    </location>
</feature>
<organism evidence="7 8">
    <name type="scientific">Exophiala aquamarina CBS 119918</name>
    <dbReference type="NCBI Taxonomy" id="1182545"/>
    <lineage>
        <taxon>Eukaryota</taxon>
        <taxon>Fungi</taxon>
        <taxon>Dikarya</taxon>
        <taxon>Ascomycota</taxon>
        <taxon>Pezizomycotina</taxon>
        <taxon>Eurotiomycetes</taxon>
        <taxon>Chaetothyriomycetidae</taxon>
        <taxon>Chaetothyriales</taxon>
        <taxon>Herpotrichiellaceae</taxon>
        <taxon>Exophiala</taxon>
    </lineage>
</organism>
<feature type="transmembrane region" description="Helical" evidence="5">
    <location>
        <begin position="170"/>
        <end position="192"/>
    </location>
</feature>
<reference evidence="7 8" key="1">
    <citation type="submission" date="2013-03" db="EMBL/GenBank/DDBJ databases">
        <title>The Genome Sequence of Exophiala aquamarina CBS 119918.</title>
        <authorList>
            <consortium name="The Broad Institute Genomics Platform"/>
            <person name="Cuomo C."/>
            <person name="de Hoog S."/>
            <person name="Gorbushina A."/>
            <person name="Walker B."/>
            <person name="Young S.K."/>
            <person name="Zeng Q."/>
            <person name="Gargeya S."/>
            <person name="Fitzgerald M."/>
            <person name="Haas B."/>
            <person name="Abouelleil A."/>
            <person name="Allen A.W."/>
            <person name="Alvarado L."/>
            <person name="Arachchi H.M."/>
            <person name="Berlin A.M."/>
            <person name="Chapman S.B."/>
            <person name="Gainer-Dewar J."/>
            <person name="Goldberg J."/>
            <person name="Griggs A."/>
            <person name="Gujja S."/>
            <person name="Hansen M."/>
            <person name="Howarth C."/>
            <person name="Imamovic A."/>
            <person name="Ireland A."/>
            <person name="Larimer J."/>
            <person name="McCowan C."/>
            <person name="Murphy C."/>
            <person name="Pearson M."/>
            <person name="Poon T.W."/>
            <person name="Priest M."/>
            <person name="Roberts A."/>
            <person name="Saif S."/>
            <person name="Shea T."/>
            <person name="Sisk P."/>
            <person name="Sykes S."/>
            <person name="Wortman J."/>
            <person name="Nusbaum C."/>
            <person name="Birren B."/>
        </authorList>
    </citation>
    <scope>NUCLEOTIDE SEQUENCE [LARGE SCALE GENOMIC DNA]</scope>
    <source>
        <strain evidence="7 8">CBS 119918</strain>
    </source>
</reference>
<dbReference type="Gene3D" id="1.20.1250.20">
    <property type="entry name" value="MFS general substrate transporter like domains"/>
    <property type="match status" value="1"/>
</dbReference>
<evidence type="ECO:0000256" key="4">
    <source>
        <dbReference type="ARBA" id="ARBA00023136"/>
    </source>
</evidence>
<dbReference type="PANTHER" id="PTHR23501:SF195">
    <property type="entry name" value="PEP5"/>
    <property type="match status" value="1"/>
</dbReference>
<evidence type="ECO:0000259" key="6">
    <source>
        <dbReference type="PROSITE" id="PS50850"/>
    </source>
</evidence>
<feature type="transmembrane region" description="Helical" evidence="5">
    <location>
        <begin position="407"/>
        <end position="431"/>
    </location>
</feature>
<feature type="transmembrane region" description="Helical" evidence="5">
    <location>
        <begin position="356"/>
        <end position="375"/>
    </location>
</feature>
<feature type="transmembrane region" description="Helical" evidence="5">
    <location>
        <begin position="541"/>
        <end position="563"/>
    </location>
</feature>
<keyword evidence="8" id="KW-1185">Reference proteome</keyword>
<evidence type="ECO:0000313" key="8">
    <source>
        <dbReference type="Proteomes" id="UP000027920"/>
    </source>
</evidence>
<dbReference type="GO" id="GO:0005886">
    <property type="term" value="C:plasma membrane"/>
    <property type="evidence" value="ECO:0007669"/>
    <property type="project" value="TreeGrafter"/>
</dbReference>
<evidence type="ECO:0000313" key="7">
    <source>
        <dbReference type="EMBL" id="KEF52190.1"/>
    </source>
</evidence>
<protein>
    <recommendedName>
        <fullName evidence="6">Major facilitator superfamily (MFS) profile domain-containing protein</fullName>
    </recommendedName>
</protein>
<dbReference type="InterPro" id="IPR011701">
    <property type="entry name" value="MFS"/>
</dbReference>
<dbReference type="PROSITE" id="PS50850">
    <property type="entry name" value="MFS"/>
    <property type="match status" value="1"/>
</dbReference>
<comment type="subcellular location">
    <subcellularLocation>
        <location evidence="1">Membrane</location>
        <topology evidence="1">Multi-pass membrane protein</topology>
    </subcellularLocation>
</comment>
<dbReference type="RefSeq" id="XP_013254780.1">
    <property type="nucleotide sequence ID" value="XM_013399326.1"/>
</dbReference>
<dbReference type="VEuPathDB" id="FungiDB:A1O9_11817"/>
<keyword evidence="2 5" id="KW-0812">Transmembrane</keyword>
<sequence length="595" mass="63651">MTTSQEHKPLEELKVDIKSNSPAQYEPSIELAESPGMEIRLGWRTWTVVFISAYLTLFMQIFTTVAAPSTIAFIVQELGDQPMSAWVLQAPLLIQAVLNPILGRLSDVLDRKMLVTTTPLIAFAGSVMSAKANDMNMLIAGGVLYGVTLATIGVVGTIPAEILPLKYRTVASGVSFLGGASGALAAGLVAGAFCRSPGGWRNMFWVQAALQILVSVCFFIFYWPPKSNREFPKMKISQIIWACDPIGSTLYIGGATSVLMALNWASGLYPWSDIHVAVPLAVGLFCLSVFGVYEWKGRTDGIMAHVFFKSGPNFALALFATLVEGWMYYSAVNTISNQTTFYVGWETDAFIIGVRQLAYSGPTLLASLLVIWYSTRYKDVKWPLVVCFTLFLVTACVYAATKADWNYVQLGVSAVCGIGQAGPLILLVAVAQYAAPHAYLSTATGVVFSIRAIGGAMGSAVLYTIAFGHVGSHYNDAVAQAAIGAGLAPDNVPILLGIMANGNGPPTEQTLAGVLSQALPSATLPIIQAARKAGQVVFARAFGLAWASIIPMAVISIVCCALLRGVDQLMTEKVEAPLEKSQDDLEQKMQSAVQN</sequence>
<evidence type="ECO:0000256" key="1">
    <source>
        <dbReference type="ARBA" id="ARBA00004141"/>
    </source>
</evidence>
<comment type="caution">
    <text evidence="7">The sequence shown here is derived from an EMBL/GenBank/DDBJ whole genome shotgun (WGS) entry which is preliminary data.</text>
</comment>
<evidence type="ECO:0000256" key="2">
    <source>
        <dbReference type="ARBA" id="ARBA00022692"/>
    </source>
</evidence>
<dbReference type="Proteomes" id="UP000027920">
    <property type="component" value="Unassembled WGS sequence"/>
</dbReference>
<dbReference type="AlphaFoldDB" id="A0A072P9E1"/>
<dbReference type="SUPFAM" id="SSF103473">
    <property type="entry name" value="MFS general substrate transporter"/>
    <property type="match status" value="1"/>
</dbReference>
<dbReference type="PANTHER" id="PTHR23501">
    <property type="entry name" value="MAJOR FACILITATOR SUPERFAMILY"/>
    <property type="match status" value="1"/>
</dbReference>
<evidence type="ECO:0000256" key="5">
    <source>
        <dbReference type="SAM" id="Phobius"/>
    </source>
</evidence>
<keyword evidence="3 5" id="KW-1133">Transmembrane helix</keyword>
<dbReference type="EMBL" id="AMGV01000019">
    <property type="protein sequence ID" value="KEF52190.1"/>
    <property type="molecule type" value="Genomic_DNA"/>
</dbReference>
<feature type="transmembrane region" description="Helical" evidence="5">
    <location>
        <begin position="274"/>
        <end position="293"/>
    </location>
</feature>
<feature type="domain" description="Major facilitator superfamily (MFS) profile" evidence="6">
    <location>
        <begin position="49"/>
        <end position="503"/>
    </location>
</feature>
<feature type="transmembrane region" description="Helical" evidence="5">
    <location>
        <begin position="382"/>
        <end position="401"/>
    </location>
</feature>
<dbReference type="InterPro" id="IPR036259">
    <property type="entry name" value="MFS_trans_sf"/>
</dbReference>
<dbReference type="Pfam" id="PF07690">
    <property type="entry name" value="MFS_1"/>
    <property type="match status" value="1"/>
</dbReference>
<feature type="transmembrane region" description="Helical" evidence="5">
    <location>
        <begin position="239"/>
        <end position="262"/>
    </location>
</feature>
<dbReference type="GO" id="GO:0022857">
    <property type="term" value="F:transmembrane transporter activity"/>
    <property type="evidence" value="ECO:0007669"/>
    <property type="project" value="InterPro"/>
</dbReference>
<dbReference type="InterPro" id="IPR020846">
    <property type="entry name" value="MFS_dom"/>
</dbReference>